<name>A0A3E1Y8L3_9BACT</name>
<reference evidence="1 2" key="1">
    <citation type="submission" date="2018-07" db="EMBL/GenBank/DDBJ databases">
        <title>Chitinophaga K2CV101002-2 sp. nov., isolated from a monsoon evergreen broad-leaved forest soil.</title>
        <authorList>
            <person name="Lv Y."/>
        </authorList>
    </citation>
    <scope>NUCLEOTIDE SEQUENCE [LARGE SCALE GENOMIC DNA]</scope>
    <source>
        <strain evidence="1 2">GDMCC 1.1288</strain>
    </source>
</reference>
<keyword evidence="2" id="KW-1185">Reference proteome</keyword>
<gene>
    <name evidence="1" type="ORF">DVR12_13865</name>
</gene>
<accession>A0A3E1Y8L3</accession>
<dbReference type="RefSeq" id="WP_116976287.1">
    <property type="nucleotide sequence ID" value="NZ_QPMM01000007.1"/>
</dbReference>
<dbReference type="EMBL" id="QPMM01000007">
    <property type="protein sequence ID" value="RFS21743.1"/>
    <property type="molecule type" value="Genomic_DNA"/>
</dbReference>
<proteinExistence type="predicted"/>
<sequence length="239" mass="27247">MKKNILFLSLIAFFSCTKTDTQQLTPVPDIESEILSKKTYAEFESIPIEKRIALVNFFDTASIERSQIIKTKIASLQSVLTPKAKPNKNKPLASVSEPTTAELLWLVPLNSNTPGFDYLEDDSDPGHTEVNSSIEFSYKWQMFDNIFGFYSIYSRERFKVKKDLNGNYLIESLQHMSSFIEGFTFGVTWTETEAYIYSGQYNAFLHVSGIQEYLGVSFEKNNSRYVNAGVIYSSYGGHY</sequence>
<protein>
    <submittedName>
        <fullName evidence="1">Uncharacterized protein</fullName>
    </submittedName>
</protein>
<dbReference type="Proteomes" id="UP000260644">
    <property type="component" value="Unassembled WGS sequence"/>
</dbReference>
<evidence type="ECO:0000313" key="2">
    <source>
        <dbReference type="Proteomes" id="UP000260644"/>
    </source>
</evidence>
<dbReference type="AlphaFoldDB" id="A0A3E1Y8L3"/>
<dbReference type="PROSITE" id="PS51257">
    <property type="entry name" value="PROKAR_LIPOPROTEIN"/>
    <property type="match status" value="1"/>
</dbReference>
<organism evidence="1 2">
    <name type="scientific">Chitinophaga silvatica</name>
    <dbReference type="NCBI Taxonomy" id="2282649"/>
    <lineage>
        <taxon>Bacteria</taxon>
        <taxon>Pseudomonadati</taxon>
        <taxon>Bacteroidota</taxon>
        <taxon>Chitinophagia</taxon>
        <taxon>Chitinophagales</taxon>
        <taxon>Chitinophagaceae</taxon>
        <taxon>Chitinophaga</taxon>
    </lineage>
</organism>
<evidence type="ECO:0000313" key="1">
    <source>
        <dbReference type="EMBL" id="RFS21743.1"/>
    </source>
</evidence>
<comment type="caution">
    <text evidence="1">The sequence shown here is derived from an EMBL/GenBank/DDBJ whole genome shotgun (WGS) entry which is preliminary data.</text>
</comment>